<dbReference type="Gene3D" id="3.30.2350.10">
    <property type="entry name" value="Pseudouridine synthase"/>
    <property type="match status" value="1"/>
</dbReference>
<dbReference type="PANTHER" id="PTHR21600">
    <property type="entry name" value="MITOCHONDRIAL RNA PSEUDOURIDINE SYNTHASE"/>
    <property type="match status" value="1"/>
</dbReference>
<evidence type="ECO:0000256" key="4">
    <source>
        <dbReference type="PIRSR" id="PIRSR606225-1"/>
    </source>
</evidence>
<feature type="domain" description="RNA-binding S4" evidence="8">
    <location>
        <begin position="84"/>
        <end position="146"/>
    </location>
</feature>
<comment type="catalytic activity">
    <reaction evidence="1 6">
        <text>a uridine in RNA = a pseudouridine in RNA</text>
        <dbReference type="Rhea" id="RHEA:48348"/>
        <dbReference type="Rhea" id="RHEA-COMP:12068"/>
        <dbReference type="Rhea" id="RHEA-COMP:12069"/>
        <dbReference type="ChEBI" id="CHEBI:65314"/>
        <dbReference type="ChEBI" id="CHEBI:65315"/>
    </reaction>
</comment>
<dbReference type="InterPro" id="IPR006224">
    <property type="entry name" value="PsdUridine_synth_RluA-like_CS"/>
</dbReference>
<comment type="caution">
    <text evidence="9">The sequence shown here is derived from an EMBL/GenBank/DDBJ whole genome shotgun (WGS) entry which is preliminary data.</text>
</comment>
<dbReference type="SMART" id="SM00363">
    <property type="entry name" value="S4"/>
    <property type="match status" value="1"/>
</dbReference>
<comment type="function">
    <text evidence="6">Responsible for synthesis of pseudouridine from uracil.</text>
</comment>
<dbReference type="PROSITE" id="PS50889">
    <property type="entry name" value="S4"/>
    <property type="match status" value="1"/>
</dbReference>
<evidence type="ECO:0000256" key="6">
    <source>
        <dbReference type="RuleBase" id="RU362028"/>
    </source>
</evidence>
<dbReference type="InterPro" id="IPR020103">
    <property type="entry name" value="PsdUridine_synth_cat_dom_sf"/>
</dbReference>
<dbReference type="InterPro" id="IPR050188">
    <property type="entry name" value="RluA_PseudoU_synthase"/>
</dbReference>
<evidence type="ECO:0000313" key="9">
    <source>
        <dbReference type="EMBL" id="KAK1273143.1"/>
    </source>
</evidence>
<comment type="similarity">
    <text evidence="2 6">Belongs to the pseudouridine synthase RluA family.</text>
</comment>
<dbReference type="Proteomes" id="UP001179952">
    <property type="component" value="Unassembled WGS sequence"/>
</dbReference>
<dbReference type="EMBL" id="JAUJYN010000004">
    <property type="protein sequence ID" value="KAK1273143.1"/>
    <property type="molecule type" value="Genomic_DNA"/>
</dbReference>
<dbReference type="NCBIfam" id="TIGR00005">
    <property type="entry name" value="rluA_subfam"/>
    <property type="match status" value="1"/>
</dbReference>
<protein>
    <recommendedName>
        <fullName evidence="6">Pseudouridine synthase</fullName>
        <ecNumber evidence="6">5.4.99.-</ecNumber>
    </recommendedName>
</protein>
<name>A0AAV9BAB9_ACOGR</name>
<dbReference type="InterPro" id="IPR002942">
    <property type="entry name" value="S4_RNA-bd"/>
</dbReference>
<keyword evidence="10" id="KW-1185">Reference proteome</keyword>
<keyword evidence="5" id="KW-0694">RNA-binding</keyword>
<dbReference type="InterPro" id="IPR036986">
    <property type="entry name" value="S4_RNA-bd_sf"/>
</dbReference>
<dbReference type="InterPro" id="IPR006225">
    <property type="entry name" value="PsdUridine_synth_RluC/D"/>
</dbReference>
<dbReference type="SUPFAM" id="SSF55120">
    <property type="entry name" value="Pseudouridine synthase"/>
    <property type="match status" value="1"/>
</dbReference>
<dbReference type="FunFam" id="3.30.2350.10:FF:000032">
    <property type="entry name" value="Pseudouridine synthase"/>
    <property type="match status" value="1"/>
</dbReference>
<dbReference type="SUPFAM" id="SSF55174">
    <property type="entry name" value="Alpha-L RNA-binding motif"/>
    <property type="match status" value="1"/>
</dbReference>
<reference evidence="9" key="2">
    <citation type="submission" date="2023-06" db="EMBL/GenBank/DDBJ databases">
        <authorList>
            <person name="Ma L."/>
            <person name="Liu K.-W."/>
            <person name="Li Z."/>
            <person name="Hsiao Y.-Y."/>
            <person name="Qi Y."/>
            <person name="Fu T."/>
            <person name="Tang G."/>
            <person name="Zhang D."/>
            <person name="Sun W.-H."/>
            <person name="Liu D.-K."/>
            <person name="Li Y."/>
            <person name="Chen G.-Z."/>
            <person name="Liu X.-D."/>
            <person name="Liao X.-Y."/>
            <person name="Jiang Y.-T."/>
            <person name="Yu X."/>
            <person name="Hao Y."/>
            <person name="Huang J."/>
            <person name="Zhao X.-W."/>
            <person name="Ke S."/>
            <person name="Chen Y.-Y."/>
            <person name="Wu W.-L."/>
            <person name="Hsu J.-L."/>
            <person name="Lin Y.-F."/>
            <person name="Huang M.-D."/>
            <person name="Li C.-Y."/>
            <person name="Huang L."/>
            <person name="Wang Z.-W."/>
            <person name="Zhao X."/>
            <person name="Zhong W.-Y."/>
            <person name="Peng D.-H."/>
            <person name="Ahmad S."/>
            <person name="Lan S."/>
            <person name="Zhang J.-S."/>
            <person name="Tsai W.-C."/>
            <person name="Van De Peer Y."/>
            <person name="Liu Z.-J."/>
        </authorList>
    </citation>
    <scope>NUCLEOTIDE SEQUENCE</scope>
    <source>
        <strain evidence="9">SCP</strain>
        <tissue evidence="9">Leaves</tissue>
    </source>
</reference>
<dbReference type="Gene3D" id="3.10.290.10">
    <property type="entry name" value="RNA-binding S4 domain"/>
    <property type="match status" value="1"/>
</dbReference>
<feature type="active site" evidence="4">
    <location>
        <position position="207"/>
    </location>
</feature>
<dbReference type="CDD" id="cd02869">
    <property type="entry name" value="PseudoU_synth_RluA_like"/>
    <property type="match status" value="1"/>
</dbReference>
<evidence type="ECO:0000313" key="10">
    <source>
        <dbReference type="Proteomes" id="UP001179952"/>
    </source>
</evidence>
<feature type="compositionally biased region" description="Basic and acidic residues" evidence="7">
    <location>
        <begin position="44"/>
        <end position="58"/>
    </location>
</feature>
<accession>A0AAV9BAB9</accession>
<dbReference type="PROSITE" id="PS01129">
    <property type="entry name" value="PSI_RLU"/>
    <property type="match status" value="1"/>
</dbReference>
<dbReference type="GO" id="GO:0009982">
    <property type="term" value="F:pseudouridine synthase activity"/>
    <property type="evidence" value="ECO:0007669"/>
    <property type="project" value="InterPro"/>
</dbReference>
<dbReference type="Pfam" id="PF01479">
    <property type="entry name" value="S4"/>
    <property type="match status" value="1"/>
</dbReference>
<dbReference type="EC" id="5.4.99.-" evidence="6"/>
<evidence type="ECO:0000259" key="8">
    <source>
        <dbReference type="SMART" id="SM00363"/>
    </source>
</evidence>
<evidence type="ECO:0000256" key="2">
    <source>
        <dbReference type="ARBA" id="ARBA00010876"/>
    </source>
</evidence>
<dbReference type="InterPro" id="IPR006145">
    <property type="entry name" value="PsdUridine_synth_RsuA/RluA"/>
</dbReference>
<proteinExistence type="inferred from homology"/>
<evidence type="ECO:0000256" key="3">
    <source>
        <dbReference type="ARBA" id="ARBA00023235"/>
    </source>
</evidence>
<organism evidence="9 10">
    <name type="scientific">Acorus gramineus</name>
    <name type="common">Dwarf sweet flag</name>
    <dbReference type="NCBI Taxonomy" id="55184"/>
    <lineage>
        <taxon>Eukaryota</taxon>
        <taxon>Viridiplantae</taxon>
        <taxon>Streptophyta</taxon>
        <taxon>Embryophyta</taxon>
        <taxon>Tracheophyta</taxon>
        <taxon>Spermatophyta</taxon>
        <taxon>Magnoliopsida</taxon>
        <taxon>Liliopsida</taxon>
        <taxon>Acoraceae</taxon>
        <taxon>Acorus</taxon>
    </lineage>
</organism>
<evidence type="ECO:0000256" key="7">
    <source>
        <dbReference type="SAM" id="MobiDB-lite"/>
    </source>
</evidence>
<dbReference type="PANTHER" id="PTHR21600:SF87">
    <property type="entry name" value="RNA PSEUDOURIDYLATE SYNTHASE DOMAIN-CONTAINING PROTEIN 1"/>
    <property type="match status" value="1"/>
</dbReference>
<gene>
    <name evidence="9" type="ORF">QJS04_geneDACA009665</name>
</gene>
<dbReference type="AlphaFoldDB" id="A0AAV9BAB9"/>
<feature type="compositionally biased region" description="Low complexity" evidence="7">
    <location>
        <begin position="26"/>
        <end position="42"/>
    </location>
</feature>
<evidence type="ECO:0000256" key="1">
    <source>
        <dbReference type="ARBA" id="ARBA00000073"/>
    </source>
</evidence>
<keyword evidence="3 6" id="KW-0413">Isomerase</keyword>
<dbReference type="GO" id="GO:0003723">
    <property type="term" value="F:RNA binding"/>
    <property type="evidence" value="ECO:0007669"/>
    <property type="project" value="UniProtKB-KW"/>
</dbReference>
<sequence>MLSLLPATYASPTQPLRLLRRNPKNSRVSDILLRRSSSSASVESDDHHHHHPEQEQPRRAFRGNHAGERLEERVAGGGAAARKSRLDAWISSRIPGVSRARVQSSIRSGLVSINGRTVDKVSQTVKEGDFVECTVSEVRPLSAEPEDIPLDIVYEDDHVLVLNKPAHMVVHPAPGNPNGTLVNGILNHCRLPAVGGCVRPGIVHRLDKGTSGLLVVAKDEDSHAHLSEQFKLHTIHRVYISLTIGVPSPSSGRINIPIARDSNNRIRMAAVSDSNASRLARQAASRYKVIEILAGGGSALVEWRLETGRTHQIRVHAKHLGIPLLGDEIYGGTKSMALSMLRPRTRPSCHGLLSSMVSKIDRPCLHALYLGFKHPNTGEDVKFSCPPPADFAEVLTQLRTFGSEKIIPSKSSRLSKISD</sequence>
<dbReference type="CDD" id="cd00165">
    <property type="entry name" value="S4"/>
    <property type="match status" value="1"/>
</dbReference>
<dbReference type="GO" id="GO:0000455">
    <property type="term" value="P:enzyme-directed rRNA pseudouridine synthesis"/>
    <property type="evidence" value="ECO:0007669"/>
    <property type="project" value="TreeGrafter"/>
</dbReference>
<evidence type="ECO:0000256" key="5">
    <source>
        <dbReference type="PROSITE-ProRule" id="PRU00182"/>
    </source>
</evidence>
<dbReference type="Pfam" id="PF00849">
    <property type="entry name" value="PseudoU_synth_2"/>
    <property type="match status" value="1"/>
</dbReference>
<reference evidence="9" key="1">
    <citation type="journal article" date="2023" name="Nat. Commun.">
        <title>Diploid and tetraploid genomes of Acorus and the evolution of monocots.</title>
        <authorList>
            <person name="Ma L."/>
            <person name="Liu K.W."/>
            <person name="Li Z."/>
            <person name="Hsiao Y.Y."/>
            <person name="Qi Y."/>
            <person name="Fu T."/>
            <person name="Tang G.D."/>
            <person name="Zhang D."/>
            <person name="Sun W.H."/>
            <person name="Liu D.K."/>
            <person name="Li Y."/>
            <person name="Chen G.Z."/>
            <person name="Liu X.D."/>
            <person name="Liao X.Y."/>
            <person name="Jiang Y.T."/>
            <person name="Yu X."/>
            <person name="Hao Y."/>
            <person name="Huang J."/>
            <person name="Zhao X.W."/>
            <person name="Ke S."/>
            <person name="Chen Y.Y."/>
            <person name="Wu W.L."/>
            <person name="Hsu J.L."/>
            <person name="Lin Y.F."/>
            <person name="Huang M.D."/>
            <person name="Li C.Y."/>
            <person name="Huang L."/>
            <person name="Wang Z.W."/>
            <person name="Zhao X."/>
            <person name="Zhong W.Y."/>
            <person name="Peng D.H."/>
            <person name="Ahmad S."/>
            <person name="Lan S."/>
            <person name="Zhang J.S."/>
            <person name="Tsai W.C."/>
            <person name="Van de Peer Y."/>
            <person name="Liu Z.J."/>
        </authorList>
    </citation>
    <scope>NUCLEOTIDE SEQUENCE</scope>
    <source>
        <strain evidence="9">SCP</strain>
    </source>
</reference>
<feature type="region of interest" description="Disordered" evidence="7">
    <location>
        <begin position="16"/>
        <end position="61"/>
    </location>
</feature>